<feature type="region of interest" description="Disordered" evidence="1">
    <location>
        <begin position="53"/>
        <end position="87"/>
    </location>
</feature>
<sequence>MSSSSDIEKLFNHFGGDAGAYQEIGRENEARSARTRWPLLVTLDLTQPEIPAIGPRRGVAAQAPADDASQQAADRQDTAPKDTASVTRARAPLFTRPHRRDIPPVAAVVQPAGPRGAARFGVLETKDGGSAQAEPAAARIDAAAAQSARGPVADTAAPAAVTADQVTSVAVAPVQAAPAAAPPARVASAAIAPAQVGSAAIAPGHVATAASIPPIPPAAPLTRVPPAVQFRAPAMPAMPVIAPAPPAMPPQAGMPAMPPRTRTPAAPGSAPAPSWWARAPLPAPAASAAKPASILGKLFAPEPGPAALQAQAAAAGSAPLRSVFDRLRGGAAQPAGVPAPAPASAAHPAAPAASNSWLVNGPRHS</sequence>
<keyword evidence="3" id="KW-1185">Reference proteome</keyword>
<dbReference type="InterPro" id="IPR024487">
    <property type="entry name" value="CBP_BcsR"/>
</dbReference>
<dbReference type="OrthoDB" id="8812063at2"/>
<dbReference type="Pfam" id="PF10945">
    <property type="entry name" value="CBP_BcsR"/>
    <property type="match status" value="1"/>
</dbReference>
<dbReference type="Proteomes" id="UP000254875">
    <property type="component" value="Unassembled WGS sequence"/>
</dbReference>
<name>A0A370N5V7_9BURK</name>
<proteinExistence type="predicted"/>
<dbReference type="NCBIfam" id="NF040718">
    <property type="entry name" value="BcsP_of_Ic"/>
    <property type="match status" value="1"/>
</dbReference>
<comment type="caution">
    <text evidence="2">The sequence shown here is derived from an EMBL/GenBank/DDBJ whole genome shotgun (WGS) entry which is preliminary data.</text>
</comment>
<protein>
    <recommendedName>
        <fullName evidence="4">Cellulose biosynthesis protein BcsR</fullName>
    </recommendedName>
</protein>
<reference evidence="3" key="1">
    <citation type="submission" date="2018-05" db="EMBL/GenBank/DDBJ databases">
        <authorList>
            <person name="Feng T."/>
        </authorList>
    </citation>
    <scope>NUCLEOTIDE SEQUENCE [LARGE SCALE GENOMIC DNA]</scope>
    <source>
        <strain evidence="3">S27</strain>
    </source>
</reference>
<evidence type="ECO:0000313" key="2">
    <source>
        <dbReference type="EMBL" id="RDK00972.1"/>
    </source>
</evidence>
<evidence type="ECO:0008006" key="4">
    <source>
        <dbReference type="Google" id="ProtNLM"/>
    </source>
</evidence>
<evidence type="ECO:0000256" key="1">
    <source>
        <dbReference type="SAM" id="MobiDB-lite"/>
    </source>
</evidence>
<feature type="compositionally biased region" description="Low complexity" evidence="1">
    <location>
        <begin position="60"/>
        <end position="73"/>
    </location>
</feature>
<feature type="region of interest" description="Disordered" evidence="1">
    <location>
        <begin position="330"/>
        <end position="365"/>
    </location>
</feature>
<organism evidence="2 3">
    <name type="scientific">Paraburkholderia lacunae</name>
    <dbReference type="NCBI Taxonomy" id="2211104"/>
    <lineage>
        <taxon>Bacteria</taxon>
        <taxon>Pseudomonadati</taxon>
        <taxon>Pseudomonadota</taxon>
        <taxon>Betaproteobacteria</taxon>
        <taxon>Burkholderiales</taxon>
        <taxon>Burkholderiaceae</taxon>
        <taxon>Paraburkholderia</taxon>
    </lineage>
</organism>
<accession>A0A370N5V7</accession>
<dbReference type="EMBL" id="QHKS01000012">
    <property type="protein sequence ID" value="RDK00972.1"/>
    <property type="molecule type" value="Genomic_DNA"/>
</dbReference>
<dbReference type="RefSeq" id="WP_115102676.1">
    <property type="nucleotide sequence ID" value="NZ_QHKS01000012.1"/>
</dbReference>
<dbReference type="AlphaFoldDB" id="A0A370N5V7"/>
<gene>
    <name evidence="2" type="ORF">DLM46_19295</name>
</gene>
<feature type="region of interest" description="Disordered" evidence="1">
    <location>
        <begin position="251"/>
        <end position="273"/>
    </location>
</feature>
<feature type="compositionally biased region" description="Low complexity" evidence="1">
    <location>
        <begin position="331"/>
        <end position="353"/>
    </location>
</feature>
<evidence type="ECO:0000313" key="3">
    <source>
        <dbReference type="Proteomes" id="UP000254875"/>
    </source>
</evidence>